<evidence type="ECO:0000256" key="1">
    <source>
        <dbReference type="SAM" id="MobiDB-lite"/>
    </source>
</evidence>
<evidence type="ECO:0000313" key="5">
    <source>
        <dbReference type="EnsemblMetazoa" id="XP_019767558.1"/>
    </source>
</evidence>
<dbReference type="Proteomes" id="UP000019118">
    <property type="component" value="Unassembled WGS sequence"/>
</dbReference>
<dbReference type="PANTHER" id="PTHR13538">
    <property type="entry name" value="N-ACETYLTRANSFERASE 6"/>
    <property type="match status" value="1"/>
</dbReference>
<accession>N6TU23</accession>
<dbReference type="Gene3D" id="3.40.630.30">
    <property type="match status" value="1"/>
</dbReference>
<dbReference type="GO" id="GO:0005737">
    <property type="term" value="C:cytoplasm"/>
    <property type="evidence" value="ECO:0007669"/>
    <property type="project" value="TreeGrafter"/>
</dbReference>
<protein>
    <recommendedName>
        <fullName evidence="2">N-acetyltransferase domain-containing protein</fullName>
    </recommendedName>
</protein>
<dbReference type="GO" id="GO:1905502">
    <property type="term" value="F:acetyl-CoA binding"/>
    <property type="evidence" value="ECO:0007669"/>
    <property type="project" value="TreeGrafter"/>
</dbReference>
<evidence type="ECO:0000313" key="4">
    <source>
        <dbReference type="EMBL" id="ERL90893.1"/>
    </source>
</evidence>
<dbReference type="CDD" id="cd04301">
    <property type="entry name" value="NAT_SF"/>
    <property type="match status" value="1"/>
</dbReference>
<reference evidence="5" key="2">
    <citation type="submission" date="2024-08" db="UniProtKB">
        <authorList>
            <consortium name="EnsemblMetazoa"/>
        </authorList>
    </citation>
    <scope>IDENTIFICATION</scope>
</reference>
<evidence type="ECO:0000313" key="3">
    <source>
        <dbReference type="EMBL" id="ENN72760.1"/>
    </source>
</evidence>
<feature type="region of interest" description="Disordered" evidence="1">
    <location>
        <begin position="143"/>
        <end position="185"/>
    </location>
</feature>
<keyword evidence="6" id="KW-1185">Reference proteome</keyword>
<dbReference type="InterPro" id="IPR000182">
    <property type="entry name" value="GNAT_dom"/>
</dbReference>
<dbReference type="OrthoDB" id="329272at2759"/>
<proteinExistence type="predicted"/>
<dbReference type="OMA" id="QCIALIN"/>
<dbReference type="EMBL" id="KB741211">
    <property type="protein sequence ID" value="ENN72760.1"/>
    <property type="molecule type" value="Genomic_DNA"/>
</dbReference>
<evidence type="ECO:0000313" key="7">
    <source>
        <dbReference type="Proteomes" id="UP000030742"/>
    </source>
</evidence>
<dbReference type="EnsemblMetazoa" id="XM_019911999.1">
    <property type="protein sequence ID" value="XP_019767558.1"/>
    <property type="gene ID" value="LOC109542682"/>
</dbReference>
<name>N6TU23_DENPD</name>
<dbReference type="Pfam" id="PF00583">
    <property type="entry name" value="Acetyltransf_1"/>
    <property type="match status" value="1"/>
</dbReference>
<dbReference type="AlphaFoldDB" id="N6TU23"/>
<dbReference type="PANTHER" id="PTHR13538:SF4">
    <property type="entry name" value="N-ALPHA-ACETYLTRANSFERASE 80"/>
    <property type="match status" value="1"/>
</dbReference>
<sequence length="185" mass="20499">MMDFSVLPLHKHPEYLQDCCELINSEWKRSHTARMQSLQGSCDQLPVSLILLKGEALVGHLKLCPIPSIKSGCFVQSVVVNRADRGKGFGSVLMQRAEVYCKDKLNLSVIYLSTQGQEEFYRKLGYSECSPISIYGSFSTPPIENGPNSMGRTKGSRPDVAPTPPPMPINSTKLASSKTYMKKNI</sequence>
<feature type="domain" description="N-acetyltransferase" evidence="2">
    <location>
        <begin position="2"/>
        <end position="147"/>
    </location>
</feature>
<evidence type="ECO:0000259" key="2">
    <source>
        <dbReference type="PROSITE" id="PS51186"/>
    </source>
</evidence>
<dbReference type="PROSITE" id="PS51186">
    <property type="entry name" value="GNAT"/>
    <property type="match status" value="1"/>
</dbReference>
<feature type="non-terminal residue" evidence="3">
    <location>
        <position position="1"/>
    </location>
</feature>
<dbReference type="STRING" id="77166.N6TU23"/>
<dbReference type="HOGENOM" id="CLU_077855_1_0_1"/>
<dbReference type="InterPro" id="IPR039840">
    <property type="entry name" value="NAA80"/>
</dbReference>
<gene>
    <name evidence="5" type="primary">109542682</name>
    <name evidence="4" type="ORF">D910_08238</name>
    <name evidence="3" type="ORF">YQE_10565</name>
</gene>
<dbReference type="Proteomes" id="UP000030742">
    <property type="component" value="Unassembled WGS sequence"/>
</dbReference>
<evidence type="ECO:0000313" key="6">
    <source>
        <dbReference type="Proteomes" id="UP000019118"/>
    </source>
</evidence>
<organism evidence="3">
    <name type="scientific">Dendroctonus ponderosae</name>
    <name type="common">Mountain pine beetle</name>
    <dbReference type="NCBI Taxonomy" id="77166"/>
    <lineage>
        <taxon>Eukaryota</taxon>
        <taxon>Metazoa</taxon>
        <taxon>Ecdysozoa</taxon>
        <taxon>Arthropoda</taxon>
        <taxon>Hexapoda</taxon>
        <taxon>Insecta</taxon>
        <taxon>Pterygota</taxon>
        <taxon>Neoptera</taxon>
        <taxon>Endopterygota</taxon>
        <taxon>Coleoptera</taxon>
        <taxon>Polyphaga</taxon>
        <taxon>Cucujiformia</taxon>
        <taxon>Curculionidae</taxon>
        <taxon>Scolytinae</taxon>
        <taxon>Dendroctonus</taxon>
    </lineage>
</organism>
<dbReference type="InterPro" id="IPR016181">
    <property type="entry name" value="Acyl_CoA_acyltransferase"/>
</dbReference>
<dbReference type="EMBL" id="KB632263">
    <property type="protein sequence ID" value="ERL90893.1"/>
    <property type="molecule type" value="Genomic_DNA"/>
</dbReference>
<feature type="compositionally biased region" description="Polar residues" evidence="1">
    <location>
        <begin position="169"/>
        <end position="179"/>
    </location>
</feature>
<dbReference type="SUPFAM" id="SSF55729">
    <property type="entry name" value="Acyl-CoA N-acyltransferases (Nat)"/>
    <property type="match status" value="1"/>
</dbReference>
<reference evidence="6 7" key="1">
    <citation type="journal article" date="2013" name="Genome Biol.">
        <title>Draft genome of the mountain pine beetle, Dendroctonus ponderosae Hopkins, a major forest pest.</title>
        <authorList>
            <person name="Keeling C.I."/>
            <person name="Yuen M.M."/>
            <person name="Liao N.Y."/>
            <person name="Docking T.R."/>
            <person name="Chan S.K."/>
            <person name="Taylor G.A."/>
            <person name="Palmquist D.L."/>
            <person name="Jackman S.D."/>
            <person name="Nguyen A."/>
            <person name="Li M."/>
            <person name="Henderson H."/>
            <person name="Janes J.K."/>
            <person name="Zhao Y."/>
            <person name="Pandoh P."/>
            <person name="Moore R."/>
            <person name="Sperling F.A."/>
            <person name="Huber D.P."/>
            <person name="Birol I."/>
            <person name="Jones S.J."/>
            <person name="Bohlmann J."/>
        </authorList>
    </citation>
    <scope>NUCLEOTIDE SEQUENCE</scope>
</reference>
<dbReference type="GO" id="GO:0008080">
    <property type="term" value="F:N-acetyltransferase activity"/>
    <property type="evidence" value="ECO:0007669"/>
    <property type="project" value="InterPro"/>
</dbReference>